<reference evidence="5" key="1">
    <citation type="submission" date="2016-03" db="EMBL/GenBank/DDBJ databases">
        <title>Mechanisms controlling the formation of the plant cell surface in tip-growing cells are functionally conserved among land plants.</title>
        <authorList>
            <person name="Honkanen S."/>
            <person name="Jones V.A."/>
            <person name="Morieri G."/>
            <person name="Champion C."/>
            <person name="Hetherington A.J."/>
            <person name="Kelly S."/>
            <person name="Saint-Marcoux D."/>
            <person name="Proust H."/>
            <person name="Prescott H."/>
            <person name="Dolan L."/>
        </authorList>
    </citation>
    <scope>NUCLEOTIDE SEQUENCE [LARGE SCALE GENOMIC DNA]</scope>
    <source>
        <tissue evidence="5">Whole gametophyte</tissue>
    </source>
</reference>
<feature type="compositionally biased region" description="Low complexity" evidence="4">
    <location>
        <begin position="652"/>
        <end position="667"/>
    </location>
</feature>
<gene>
    <name evidence="5" type="ORF">AXG93_2587s1020</name>
</gene>
<dbReference type="PROSITE" id="PS50088">
    <property type="entry name" value="ANK_REPEAT"/>
    <property type="match status" value="3"/>
</dbReference>
<dbReference type="GO" id="GO:0004842">
    <property type="term" value="F:ubiquitin-protein transferase activity"/>
    <property type="evidence" value="ECO:0007669"/>
    <property type="project" value="TreeGrafter"/>
</dbReference>
<feature type="compositionally biased region" description="Polar residues" evidence="4">
    <location>
        <begin position="992"/>
        <end position="1005"/>
    </location>
</feature>
<dbReference type="PANTHER" id="PTHR24171:SF8">
    <property type="entry name" value="BRCA1-ASSOCIATED RING DOMAIN PROTEIN 1"/>
    <property type="match status" value="1"/>
</dbReference>
<organism evidence="5 6">
    <name type="scientific">Marchantia polymorpha subsp. ruderalis</name>
    <dbReference type="NCBI Taxonomy" id="1480154"/>
    <lineage>
        <taxon>Eukaryota</taxon>
        <taxon>Viridiplantae</taxon>
        <taxon>Streptophyta</taxon>
        <taxon>Embryophyta</taxon>
        <taxon>Marchantiophyta</taxon>
        <taxon>Marchantiopsida</taxon>
        <taxon>Marchantiidae</taxon>
        <taxon>Marchantiales</taxon>
        <taxon>Marchantiaceae</taxon>
        <taxon>Marchantia</taxon>
    </lineage>
</organism>
<evidence type="ECO:0000256" key="3">
    <source>
        <dbReference type="PROSITE-ProRule" id="PRU00023"/>
    </source>
</evidence>
<evidence type="ECO:0000313" key="6">
    <source>
        <dbReference type="Proteomes" id="UP000077202"/>
    </source>
</evidence>
<evidence type="ECO:0000256" key="2">
    <source>
        <dbReference type="ARBA" id="ARBA00023043"/>
    </source>
</evidence>
<accession>A0A176WQJ7</accession>
<proteinExistence type="predicted"/>
<feature type="compositionally biased region" description="Basic and acidic residues" evidence="4">
    <location>
        <begin position="333"/>
        <end position="346"/>
    </location>
</feature>
<feature type="region of interest" description="Disordered" evidence="4">
    <location>
        <begin position="894"/>
        <end position="933"/>
    </location>
</feature>
<keyword evidence="2 3" id="KW-0040">ANK repeat</keyword>
<dbReference type="GO" id="GO:0085020">
    <property type="term" value="P:protein K6-linked ubiquitination"/>
    <property type="evidence" value="ECO:0007669"/>
    <property type="project" value="TreeGrafter"/>
</dbReference>
<feature type="repeat" description="ANK" evidence="3">
    <location>
        <begin position="91"/>
        <end position="118"/>
    </location>
</feature>
<sequence>MPTRNVNLMFGGSKRRVSAKAFQLSWPLVKGIEGTDILEAQVAKCNCPLGNDTHSLASNGTPKPSIDWLHYCTNSSFKPEDYVQDAQVIRLHLAARDNNTSSIKKILAKGVSVSVPDEVGRSALHWAAVFCKLETVEAIIKRFPASLLDKGDRSGCTPLHYAVLAGRADVAGMLLKAGCNVHAIDNQGRTPLHYAAQNSNLAVVAVLLRRGANPTLVDKLKRLPYDVAVEYNNIKKILECLRLEPLNAMVASDKMKPVEHRQKQPMLWKAKVNESHGKVPLAFISDDYLQAEKNWQAEVSGTDEEQDIVDRPVEIVKEQMERDADKMKHKLRKIEQTKKGSSEEQIRVQQKALKMLLDRAKKTAMEQRRQKWAEEERVRRIAQSRTRTMTPFTISNSRSSLGMRTPTGFSVRHFQTSRRPSGASSSPCRTEEIEPDSEGSERPGIWDASYLALGNYFQALPSPELRTGIETEMYTTEMQAPERAPQQTATAIRDSPTDANVQQEQEQEQEQDQNQILRDQPQTEDENANASCPYLQQWIANAFSYPAVPPVMCQALNPDAPPYTGDLHAEQSGRGPTFVPPEQRNFMVYSVPKTYTEENNVPSVVPNSNAGQASLRGPPPDYQQLFFQHDRSRASGEWKVNEILNGPIMDTEAGASPEESPSNPSAPYDGENQTEIRPSYEDEPPLTEYRDGEVESPDRSTIARAHNERDRSNQNQEPNGNSSLEVRGTEGNEYTDEDEDPFTRLGFLHSHKVPKGSFCGPPNRHGIDCYTRPKARSQAGRVRVVADYRWAHTQAQPKNSWSPDEPWRPGGISKTLEHCKTYGSLRTQCKRNSIHSIRALIRRMQTKPLDDAEIDADPFERKGAKWDDETDAVSMVEPQDEALWSLRERSRRCSDSSDVNNSAHPQQPRLVPKRQAMKYSQSHRANNVTSRYLPETCPHRKLAENDLKAPEYVDLTGRTYQEPLAIADQLQPTSDEFLPPCTANTFDQCNIHPLSQSQSNPTYPESSSWQQSDTSLSYRPHRYPENSAESQAEFSPHLRSNQQAEGFSDSSTSFQLPRAAASFPKHSGAQLHTMTPSYQTQFPHSGTISSRPASWDPSSPEMLATWLDQKPEDILLEESQQDANVRDEFENRVPRTSYTSSFEEIVYQEDEIERDRRKFRASKPRSHSSVKRADFRCSLERISPERLALMEYYGQSVRPRFLGLGREQPPVHQCLDIELLQRQWL</sequence>
<dbReference type="InterPro" id="IPR036770">
    <property type="entry name" value="Ankyrin_rpt-contain_sf"/>
</dbReference>
<evidence type="ECO:0000256" key="4">
    <source>
        <dbReference type="SAM" id="MobiDB-lite"/>
    </source>
</evidence>
<comment type="caution">
    <text evidence="5">The sequence shown here is derived from an EMBL/GenBank/DDBJ whole genome shotgun (WGS) entry which is preliminary data.</text>
</comment>
<feature type="region of interest" description="Disordered" evidence="4">
    <location>
        <begin position="992"/>
        <end position="1053"/>
    </location>
</feature>
<name>A0A176WQJ7_MARPO</name>
<feature type="compositionally biased region" description="Polar residues" evidence="4">
    <location>
        <begin position="713"/>
        <end position="724"/>
    </location>
</feature>
<protein>
    <submittedName>
        <fullName evidence="5">Uncharacterized protein</fullName>
    </submittedName>
</protein>
<dbReference type="Proteomes" id="UP000077202">
    <property type="component" value="Unassembled WGS sequence"/>
</dbReference>
<feature type="compositionally biased region" description="Low complexity" evidence="4">
    <location>
        <begin position="1006"/>
        <end position="1017"/>
    </location>
</feature>
<evidence type="ECO:0000313" key="5">
    <source>
        <dbReference type="EMBL" id="OAE35387.1"/>
    </source>
</evidence>
<dbReference type="SUPFAM" id="SSF48403">
    <property type="entry name" value="Ankyrin repeat"/>
    <property type="match status" value="1"/>
</dbReference>
<feature type="compositionally biased region" description="Polar residues" evidence="4">
    <location>
        <begin position="918"/>
        <end position="930"/>
    </location>
</feature>
<keyword evidence="1" id="KW-0677">Repeat</keyword>
<dbReference type="SMART" id="SM00248">
    <property type="entry name" value="ANK"/>
    <property type="match status" value="4"/>
</dbReference>
<dbReference type="PROSITE" id="PS50297">
    <property type="entry name" value="ANK_REP_REGION"/>
    <property type="match status" value="2"/>
</dbReference>
<feature type="repeat" description="ANK" evidence="3">
    <location>
        <begin position="154"/>
        <end position="186"/>
    </location>
</feature>
<feature type="region of interest" description="Disordered" evidence="4">
    <location>
        <begin position="649"/>
        <end position="741"/>
    </location>
</feature>
<feature type="compositionally biased region" description="Basic and acidic residues" evidence="4">
    <location>
        <begin position="688"/>
        <end position="698"/>
    </location>
</feature>
<dbReference type="Pfam" id="PF00023">
    <property type="entry name" value="Ank"/>
    <property type="match status" value="1"/>
</dbReference>
<dbReference type="Gene3D" id="1.25.40.20">
    <property type="entry name" value="Ankyrin repeat-containing domain"/>
    <property type="match status" value="1"/>
</dbReference>
<dbReference type="AlphaFoldDB" id="A0A176WQJ7"/>
<dbReference type="PANTHER" id="PTHR24171">
    <property type="entry name" value="ANKYRIN REPEAT DOMAIN-CONTAINING PROTEIN 39-RELATED"/>
    <property type="match status" value="1"/>
</dbReference>
<feature type="region of interest" description="Disordered" evidence="4">
    <location>
        <begin position="410"/>
        <end position="443"/>
    </location>
</feature>
<keyword evidence="6" id="KW-1185">Reference proteome</keyword>
<dbReference type="InterPro" id="IPR002110">
    <property type="entry name" value="Ankyrin_rpt"/>
</dbReference>
<feature type="region of interest" description="Disordered" evidence="4">
    <location>
        <begin position="477"/>
        <end position="515"/>
    </location>
</feature>
<feature type="repeat" description="ANK" evidence="3">
    <location>
        <begin position="187"/>
        <end position="219"/>
    </location>
</feature>
<feature type="compositionally biased region" description="Polar residues" evidence="4">
    <location>
        <begin position="413"/>
        <end position="428"/>
    </location>
</feature>
<dbReference type="EMBL" id="LVLJ01000172">
    <property type="protein sequence ID" value="OAE35387.1"/>
    <property type="molecule type" value="Genomic_DNA"/>
</dbReference>
<feature type="compositionally biased region" description="Polar residues" evidence="4">
    <location>
        <begin position="1027"/>
        <end position="1053"/>
    </location>
</feature>
<feature type="region of interest" description="Disordered" evidence="4">
    <location>
        <begin position="324"/>
        <end position="346"/>
    </location>
</feature>
<dbReference type="Pfam" id="PF12796">
    <property type="entry name" value="Ank_2"/>
    <property type="match status" value="1"/>
</dbReference>
<evidence type="ECO:0000256" key="1">
    <source>
        <dbReference type="ARBA" id="ARBA00022737"/>
    </source>
</evidence>